<comment type="catalytic activity">
    <reaction evidence="21">
        <text>O-phospho-L-seryl-[protein] + alpha-D-glucose 1-phosphate = alpha-D-glucose 1,6-bisphosphate + L-seryl-[protein]</text>
        <dbReference type="Rhea" id="RHEA:68748"/>
        <dbReference type="Rhea" id="RHEA-COMP:9863"/>
        <dbReference type="Rhea" id="RHEA-COMP:11604"/>
        <dbReference type="ChEBI" id="CHEBI:29999"/>
        <dbReference type="ChEBI" id="CHEBI:58392"/>
        <dbReference type="ChEBI" id="CHEBI:58601"/>
        <dbReference type="ChEBI" id="CHEBI:83421"/>
    </reaction>
</comment>
<comment type="subcellular location">
    <subcellularLocation>
        <location evidence="4 22">Nucleus</location>
    </subcellularLocation>
</comment>
<keyword evidence="12" id="KW-0460">Magnesium</keyword>
<dbReference type="GO" id="GO:0004615">
    <property type="term" value="F:phosphomannomutase activity"/>
    <property type="evidence" value="ECO:0007669"/>
    <property type="project" value="TreeGrafter"/>
</dbReference>
<dbReference type="InterPro" id="IPR010525">
    <property type="entry name" value="ARF_dom"/>
</dbReference>
<dbReference type="CDD" id="cd03089">
    <property type="entry name" value="PMM_PGM"/>
    <property type="match status" value="1"/>
</dbReference>
<protein>
    <recommendedName>
        <fullName evidence="22">Auxin response factor</fullName>
    </recommendedName>
</protein>
<keyword evidence="17 22" id="KW-0539">Nucleus</keyword>
<proteinExistence type="inferred from homology"/>
<dbReference type="FunFam" id="3.40.120.10:FF:000022">
    <property type="entry name" value="phosphomannomutase/phosphoglucomutase isoform X1"/>
    <property type="match status" value="1"/>
</dbReference>
<dbReference type="GO" id="GO:0006355">
    <property type="term" value="P:regulation of DNA-templated transcription"/>
    <property type="evidence" value="ECO:0007669"/>
    <property type="project" value="InterPro"/>
</dbReference>
<dbReference type="OrthoDB" id="1743979at2759"/>
<evidence type="ECO:0000256" key="22">
    <source>
        <dbReference type="RuleBase" id="RU004561"/>
    </source>
</evidence>
<comment type="catalytic activity">
    <reaction evidence="1">
        <text>alpha-D-glucose 1-phosphate = alpha-D-glucose 6-phosphate</text>
        <dbReference type="Rhea" id="RHEA:23536"/>
        <dbReference type="ChEBI" id="CHEBI:58225"/>
        <dbReference type="ChEBI" id="CHEBI:58601"/>
        <dbReference type="EC" id="5.4.2.2"/>
    </reaction>
</comment>
<evidence type="ECO:0000256" key="10">
    <source>
        <dbReference type="ARBA" id="ARBA00022553"/>
    </source>
</evidence>
<dbReference type="PRINTS" id="PR00509">
    <property type="entry name" value="PGMPMM"/>
</dbReference>
<gene>
    <name evidence="26" type="ORF">MUK42_03524</name>
</gene>
<keyword evidence="16" id="KW-0413">Isomerase</keyword>
<dbReference type="Pfam" id="PF02878">
    <property type="entry name" value="PGM_PMM_I"/>
    <property type="match status" value="1"/>
</dbReference>
<evidence type="ECO:0000256" key="21">
    <source>
        <dbReference type="ARBA" id="ARBA00049409"/>
    </source>
</evidence>
<name>A0A9E7JJZ6_9LILI</name>
<evidence type="ECO:0000256" key="16">
    <source>
        <dbReference type="ARBA" id="ARBA00023235"/>
    </source>
</evidence>
<keyword evidence="15 22" id="KW-0804">Transcription</keyword>
<dbReference type="FunFam" id="3.40.120.10:FF:000010">
    <property type="entry name" value="phosphomannomutase/phosphoglucomutase isoform X1"/>
    <property type="match status" value="1"/>
</dbReference>
<organism evidence="26 27">
    <name type="scientific">Musa troglodytarum</name>
    <name type="common">fe'i banana</name>
    <dbReference type="NCBI Taxonomy" id="320322"/>
    <lineage>
        <taxon>Eukaryota</taxon>
        <taxon>Viridiplantae</taxon>
        <taxon>Streptophyta</taxon>
        <taxon>Embryophyta</taxon>
        <taxon>Tracheophyta</taxon>
        <taxon>Spermatophyta</taxon>
        <taxon>Magnoliopsida</taxon>
        <taxon>Liliopsida</taxon>
        <taxon>Zingiberales</taxon>
        <taxon>Musaceae</taxon>
        <taxon>Musa</taxon>
    </lineage>
</organism>
<comment type="catalytic activity">
    <reaction evidence="20">
        <text>alpha-D-glucose 1,6-bisphosphate + L-seryl-[protein] = O-phospho-L-seryl-[protein] + alpha-D-glucose 6-phosphate</text>
        <dbReference type="Rhea" id="RHEA:68752"/>
        <dbReference type="Rhea" id="RHEA-COMP:9863"/>
        <dbReference type="Rhea" id="RHEA-COMP:11604"/>
        <dbReference type="ChEBI" id="CHEBI:29999"/>
        <dbReference type="ChEBI" id="CHEBI:58225"/>
        <dbReference type="ChEBI" id="CHEBI:58392"/>
        <dbReference type="ChEBI" id="CHEBI:83421"/>
    </reaction>
</comment>
<dbReference type="Gene3D" id="3.40.120.10">
    <property type="entry name" value="Alpha-D-Glucose-1,6-Bisphosphate, subunit A, domain 3"/>
    <property type="match status" value="3"/>
</dbReference>
<dbReference type="InterPro" id="IPR005844">
    <property type="entry name" value="A-D-PHexomutase_a/b/a-I"/>
</dbReference>
<dbReference type="InterPro" id="IPR005846">
    <property type="entry name" value="A-D-PHexomutase_a/b/a-III"/>
</dbReference>
<evidence type="ECO:0000313" key="26">
    <source>
        <dbReference type="EMBL" id="URD83837.1"/>
    </source>
</evidence>
<dbReference type="Gene3D" id="2.40.330.10">
    <property type="entry name" value="DNA-binding pseudobarrel domain"/>
    <property type="match status" value="1"/>
</dbReference>
<evidence type="ECO:0000256" key="4">
    <source>
        <dbReference type="ARBA" id="ARBA00004123"/>
    </source>
</evidence>
<comment type="similarity">
    <text evidence="5 22">Belongs to the ARF family.</text>
</comment>
<dbReference type="Pfam" id="PF02362">
    <property type="entry name" value="B3"/>
    <property type="match status" value="1"/>
</dbReference>
<dbReference type="GO" id="GO:0051301">
    <property type="term" value="P:cell division"/>
    <property type="evidence" value="ECO:0007669"/>
    <property type="project" value="UniProtKB-ARBA"/>
</dbReference>
<dbReference type="GO" id="GO:0009570">
    <property type="term" value="C:chloroplast stroma"/>
    <property type="evidence" value="ECO:0007669"/>
    <property type="project" value="TreeGrafter"/>
</dbReference>
<feature type="region of interest" description="Disordered" evidence="23">
    <location>
        <begin position="293"/>
        <end position="312"/>
    </location>
</feature>
<keyword evidence="19 22" id="KW-0927">Auxin signaling pathway</keyword>
<evidence type="ECO:0000256" key="9">
    <source>
        <dbReference type="ARBA" id="ARBA00022526"/>
    </source>
</evidence>
<dbReference type="FunFam" id="3.40.120.10:FF:000014">
    <property type="entry name" value="Phosphomannomutase/phosphoglucomutase isoform B"/>
    <property type="match status" value="1"/>
</dbReference>
<dbReference type="GO" id="GO:0007389">
    <property type="term" value="P:pattern specification process"/>
    <property type="evidence" value="ECO:0007669"/>
    <property type="project" value="UniProtKB-ARBA"/>
</dbReference>
<dbReference type="Pfam" id="PF06507">
    <property type="entry name" value="ARF_AD"/>
    <property type="match status" value="1"/>
</dbReference>
<comment type="similarity">
    <text evidence="6">Belongs to the phosphohexose mutase family.</text>
</comment>
<evidence type="ECO:0000256" key="13">
    <source>
        <dbReference type="ARBA" id="ARBA00023015"/>
    </source>
</evidence>
<dbReference type="GO" id="GO:0005634">
    <property type="term" value="C:nucleus"/>
    <property type="evidence" value="ECO:0007669"/>
    <property type="project" value="UniProtKB-SubCell"/>
</dbReference>
<dbReference type="GO" id="GO:0009734">
    <property type="term" value="P:auxin-activated signaling pathway"/>
    <property type="evidence" value="ECO:0007669"/>
    <property type="project" value="UniProtKB-KW"/>
</dbReference>
<dbReference type="Proteomes" id="UP001055439">
    <property type="component" value="Chromosome 10"/>
</dbReference>
<keyword evidence="13 22" id="KW-0805">Transcription regulation</keyword>
<dbReference type="Gene3D" id="3.30.310.50">
    <property type="entry name" value="Alpha-D-phosphohexomutase, C-terminal domain"/>
    <property type="match status" value="1"/>
</dbReference>
<evidence type="ECO:0000256" key="20">
    <source>
        <dbReference type="ARBA" id="ARBA00049318"/>
    </source>
</evidence>
<dbReference type="Pfam" id="PF02879">
    <property type="entry name" value="PGM_PMM_II"/>
    <property type="match status" value="1"/>
</dbReference>
<dbReference type="PROSITE" id="PS50863">
    <property type="entry name" value="B3"/>
    <property type="match status" value="1"/>
</dbReference>
<dbReference type="GO" id="GO:0046872">
    <property type="term" value="F:metal ion binding"/>
    <property type="evidence" value="ECO:0007669"/>
    <property type="project" value="UniProtKB-KW"/>
</dbReference>
<evidence type="ECO:0000256" key="12">
    <source>
        <dbReference type="ARBA" id="ARBA00022842"/>
    </source>
</evidence>
<dbReference type="CDD" id="cd10017">
    <property type="entry name" value="B3_DNA"/>
    <property type="match status" value="1"/>
</dbReference>
<dbReference type="InterPro" id="IPR015300">
    <property type="entry name" value="DNA-bd_pseudobarrel_sf"/>
</dbReference>
<evidence type="ECO:0000256" key="1">
    <source>
        <dbReference type="ARBA" id="ARBA00000443"/>
    </source>
</evidence>
<dbReference type="InterPro" id="IPR053793">
    <property type="entry name" value="PB1-like"/>
</dbReference>
<evidence type="ECO:0000259" key="24">
    <source>
        <dbReference type="PROSITE" id="PS50863"/>
    </source>
</evidence>
<evidence type="ECO:0000256" key="3">
    <source>
        <dbReference type="ARBA" id="ARBA00003182"/>
    </source>
</evidence>
<keyword evidence="11" id="KW-0479">Metal-binding</keyword>
<dbReference type="Gene3D" id="3.10.20.90">
    <property type="entry name" value="Phosphatidylinositol 3-kinase Catalytic Subunit, Chain A, domain 1"/>
    <property type="match status" value="1"/>
</dbReference>
<evidence type="ECO:0000256" key="19">
    <source>
        <dbReference type="ARBA" id="ARBA00023294"/>
    </source>
</evidence>
<dbReference type="InterPro" id="IPR036900">
    <property type="entry name" value="A-D-PHexomutase_C_sf"/>
</dbReference>
<dbReference type="SUPFAM" id="SSF55957">
    <property type="entry name" value="Phosphoglucomutase, C-terminal domain"/>
    <property type="match status" value="1"/>
</dbReference>
<evidence type="ECO:0000256" key="7">
    <source>
        <dbReference type="ARBA" id="ARBA00011245"/>
    </source>
</evidence>
<keyword evidence="14 22" id="KW-0238">DNA-binding</keyword>
<dbReference type="FunFam" id="2.40.330.10:FF:000001">
    <property type="entry name" value="Auxin response factor"/>
    <property type="match status" value="1"/>
</dbReference>
<comment type="subunit">
    <text evidence="7">Monomer.</text>
</comment>
<dbReference type="InterPro" id="IPR050060">
    <property type="entry name" value="Phosphoglucosamine_mutase"/>
</dbReference>
<keyword evidence="18" id="KW-0119">Carbohydrate metabolism</keyword>
<evidence type="ECO:0000256" key="17">
    <source>
        <dbReference type="ARBA" id="ARBA00023242"/>
    </source>
</evidence>
<dbReference type="GO" id="GO:0004614">
    <property type="term" value="F:phosphoglucomutase activity"/>
    <property type="evidence" value="ECO:0007669"/>
    <property type="project" value="UniProtKB-EC"/>
</dbReference>
<evidence type="ECO:0000256" key="14">
    <source>
        <dbReference type="ARBA" id="ARBA00023125"/>
    </source>
</evidence>
<dbReference type="SUPFAM" id="SSF101936">
    <property type="entry name" value="DNA-binding pseudobarrel domain"/>
    <property type="match status" value="1"/>
</dbReference>
<comment type="function">
    <text evidence="3 22">Auxin response factors (ARFs) are transcriptional factors that bind specifically to the DNA sequence 5'-TGTCTC-3' found in the auxin-responsive promoter elements (AuxREs).</text>
</comment>
<evidence type="ECO:0000256" key="8">
    <source>
        <dbReference type="ARBA" id="ARBA00011726"/>
    </source>
</evidence>
<keyword evidence="10" id="KW-0597">Phosphoprotein</keyword>
<feature type="domain" description="TF-B3" evidence="24">
    <location>
        <begin position="189"/>
        <end position="291"/>
    </location>
</feature>
<evidence type="ECO:0000256" key="23">
    <source>
        <dbReference type="SAM" id="MobiDB-lite"/>
    </source>
</evidence>
<comment type="subunit">
    <text evidence="8 22">Homodimers and heterodimers.</text>
</comment>
<dbReference type="PANTHER" id="PTHR42946">
    <property type="entry name" value="PHOSPHOHEXOSE MUTASE"/>
    <property type="match status" value="1"/>
</dbReference>
<evidence type="ECO:0000256" key="18">
    <source>
        <dbReference type="ARBA" id="ARBA00023277"/>
    </source>
</evidence>
<evidence type="ECO:0000256" key="15">
    <source>
        <dbReference type="ARBA" id="ARBA00023163"/>
    </source>
</evidence>
<dbReference type="EMBL" id="CP097503">
    <property type="protein sequence ID" value="URD83837.1"/>
    <property type="molecule type" value="Genomic_DNA"/>
</dbReference>
<dbReference type="InterPro" id="IPR005841">
    <property type="entry name" value="Alpha-D-phosphohexomutase_SF"/>
</dbReference>
<evidence type="ECO:0000256" key="6">
    <source>
        <dbReference type="ARBA" id="ARBA00010231"/>
    </source>
</evidence>
<dbReference type="Pfam" id="PF02880">
    <property type="entry name" value="PGM_PMM_III"/>
    <property type="match status" value="1"/>
</dbReference>
<evidence type="ECO:0000313" key="27">
    <source>
        <dbReference type="Proteomes" id="UP001055439"/>
    </source>
</evidence>
<evidence type="ECO:0000259" key="25">
    <source>
        <dbReference type="PROSITE" id="PS51745"/>
    </source>
</evidence>
<dbReference type="PROSITE" id="PS51745">
    <property type="entry name" value="PB1"/>
    <property type="match status" value="1"/>
</dbReference>
<dbReference type="GO" id="GO:0048829">
    <property type="term" value="P:root cap development"/>
    <property type="evidence" value="ECO:0007669"/>
    <property type="project" value="UniProtKB-ARBA"/>
</dbReference>
<keyword evidence="9" id="KW-0313">Glucose metabolism</keyword>
<accession>A0A9E7JJZ6</accession>
<dbReference type="InterPro" id="IPR005845">
    <property type="entry name" value="A-D-PHexomutase_a/b/a-II"/>
</dbReference>
<keyword evidence="27" id="KW-1185">Reference proteome</keyword>
<dbReference type="GO" id="GO:0006006">
    <property type="term" value="P:glucose metabolic process"/>
    <property type="evidence" value="ECO:0007669"/>
    <property type="project" value="UniProtKB-KW"/>
</dbReference>
<dbReference type="InterPro" id="IPR016055">
    <property type="entry name" value="A-D-PHexomutase_a/b/a-I/II/III"/>
</dbReference>
<sequence>MERKTRASRSRKRAGLRVVRIGGRQNRAVRTEDPGWRILMIEGILYRGGDEDLACLIGERFLELLFHTLAFGESVKPSMKDHDRCLDSQLWHACAGGMVQMPVANSRAYYFPQGHAEHAQGVVDFGTSRQIPPFILCRVIAVKFMADKETDEVFAKIQMVPISNSELDCGEDLDLGMNGIDSQEKPASFAKTLTQSDANNGGGFSVPRYCAETIFPRLDYSAEPPVQTVIVKDVQGEVWKFKHIYRGTPRRHLLTTGWSTFVNQKKLVAGDSIVFLRAENGDLRIGIRRAKRGGVGDGPETPSGWNPPGGSGVSGYGGFSVFQREEESNLMRGSGGNFTSSRGMRGRGRVTADSVVEAATLATRGHPFEVVYYPRANTPEFCVKAAAVTAAIRTRWSPGMRFKMAFETEDSSRISWFMGTISSVEVAEPVRWPNSPWRLLQVTWDEPDLLQNVKHVSPWLVELVSHMPALNLAHISPPSKKPRIPQHPDFPFESHFPTPMVPGTRLGSSNSIFCCISDSAPAGIQGARHANFGLSLSDLHLNKLQTGLFHAGFHQLDHATPPSSISTGVIVSNSTFHDNNVSCLLTTGHPSQSLKKSCNRKPPQLVLFGQPILTEQQVSLSKPENIISTGVTGKNSPDGNLENMDVSDGSGYAIGQKGPCYRNCRNSDLSLETGHCKVFMQSEDVGRTLDLSVFGSYEELYGRLADMFGIEKSEIMSHVLYKDAAGAIKHTGDEPFCDFMKTARRLTILTDSGSDEEASFSGSRTFPSATVDSHPMVGTLPRCHEGDLLYSLTLSCGLCLPRHLRYRKAALPIVVSAARSGRPPPIRSHPMAVMSAMPIPNSFLAQHCQRNWQSNTKSSSVLFALDIPSTRPFQVWKLAWTAAQGTNAVSSVEKVDFLKLQNGSDIRGVAVAGVEWEPVNLTEPVAEAIAAAFAAWLLERKNPNESRRLRVSIGHDSRISAKKLQDAVSRGLSGAGLDVIQYGLASTPAMFNSTLTVDETFFCPVDGSIMITASHLPYNRNGFKFFTNAGGLGKPDIKDILVRAANICAKFSDASVKESIQSANATVKKVDYMAVYTSDLVAAVRKAAGNTEKPLEGFHIVVDAGNGAGGFFAGKVLEPLGAITTGSQFLEPDGMFPNHIPNPEDIVAMKAITKAVHENKADLGIIFDTDVDRSAAVDSSGREFNRNRLIALMSAIVLEEHPGTTVVTDSVTSDGLTMFIEKKLGGKHHRFKRGYKNVIDEAIRLNSIGEESHLAIETSGHGALKENNWLDDGAYLMVKLLNKLASSKASGSSSGSSILTNLVEGLEEPAVAVELRLKIDQNHPDLKGGSFRDYGEAVLKHLENKVDSDANLKKAPINYEGVRVSGYGGWFLLRLSLHDPVLPLNIEAPSNEDAVTLALAVLAAVKEFFALDTSALDKFVQ</sequence>
<comment type="cofactor">
    <cofactor evidence="2">
        <name>Mg(2+)</name>
        <dbReference type="ChEBI" id="CHEBI:18420"/>
    </cofactor>
</comment>
<evidence type="ECO:0000256" key="5">
    <source>
        <dbReference type="ARBA" id="ARBA00007853"/>
    </source>
</evidence>
<dbReference type="Gene3D" id="2.30.30.1040">
    <property type="match status" value="1"/>
</dbReference>
<dbReference type="InterPro" id="IPR003340">
    <property type="entry name" value="B3_DNA-bd"/>
</dbReference>
<dbReference type="SMART" id="SM01019">
    <property type="entry name" value="B3"/>
    <property type="match status" value="1"/>
</dbReference>
<reference evidence="26" key="1">
    <citation type="submission" date="2022-05" db="EMBL/GenBank/DDBJ databases">
        <title>The Musa troglodytarum L. genome provides insights into the mechanism of non-climacteric behaviour and enrichment of carotenoids.</title>
        <authorList>
            <person name="Wang J."/>
        </authorList>
    </citation>
    <scope>NUCLEOTIDE SEQUENCE</scope>
    <source>
        <tissue evidence="26">Leaf</tissue>
    </source>
</reference>
<dbReference type="PANTHER" id="PTHR42946:SF1">
    <property type="entry name" value="PHOSPHOGLUCOMUTASE (ALPHA-D-GLUCOSE-1,6-BISPHOSPHATE-DEPENDENT)"/>
    <property type="match status" value="1"/>
</dbReference>
<evidence type="ECO:0000256" key="2">
    <source>
        <dbReference type="ARBA" id="ARBA00001946"/>
    </source>
</evidence>
<dbReference type="FunFam" id="2.30.30.1040:FF:000002">
    <property type="entry name" value="Auxin response factor"/>
    <property type="match status" value="1"/>
</dbReference>
<dbReference type="SUPFAM" id="SSF53738">
    <property type="entry name" value="Phosphoglucomutase, first 3 domains"/>
    <property type="match status" value="3"/>
</dbReference>
<dbReference type="GO" id="GO:0003677">
    <property type="term" value="F:DNA binding"/>
    <property type="evidence" value="ECO:0007669"/>
    <property type="project" value="UniProtKB-KW"/>
</dbReference>
<evidence type="ECO:0000256" key="11">
    <source>
        <dbReference type="ARBA" id="ARBA00022723"/>
    </source>
</evidence>
<feature type="domain" description="PB1" evidence="25">
    <location>
        <begin position="673"/>
        <end position="753"/>
    </location>
</feature>